<protein>
    <recommendedName>
        <fullName evidence="5">Sigma-54 factor interaction domain-containing protein</fullName>
    </recommendedName>
</protein>
<evidence type="ECO:0000256" key="2">
    <source>
        <dbReference type="ARBA" id="ARBA00022840"/>
    </source>
</evidence>
<dbReference type="InterPro" id="IPR002197">
    <property type="entry name" value="HTH_Fis"/>
</dbReference>
<organism evidence="6 7">
    <name type="scientific">Steroidobacter agaridevorans</name>
    <dbReference type="NCBI Taxonomy" id="2695856"/>
    <lineage>
        <taxon>Bacteria</taxon>
        <taxon>Pseudomonadati</taxon>
        <taxon>Pseudomonadota</taxon>
        <taxon>Gammaproteobacteria</taxon>
        <taxon>Steroidobacterales</taxon>
        <taxon>Steroidobacteraceae</taxon>
        <taxon>Steroidobacter</taxon>
    </lineage>
</organism>
<dbReference type="GO" id="GO:0006355">
    <property type="term" value="P:regulation of DNA-templated transcription"/>
    <property type="evidence" value="ECO:0007669"/>
    <property type="project" value="InterPro"/>
</dbReference>
<dbReference type="Pfam" id="PF02954">
    <property type="entry name" value="HTH_8"/>
    <property type="match status" value="1"/>
</dbReference>
<dbReference type="PANTHER" id="PTHR32071:SF113">
    <property type="entry name" value="ALGINATE BIOSYNTHESIS TRANSCRIPTIONAL REGULATORY PROTEIN ALGB"/>
    <property type="match status" value="1"/>
</dbReference>
<keyword evidence="2" id="KW-0067">ATP-binding</keyword>
<evidence type="ECO:0000313" key="6">
    <source>
        <dbReference type="EMBL" id="GFE83919.1"/>
    </source>
</evidence>
<dbReference type="InterPro" id="IPR058031">
    <property type="entry name" value="AAA_lid_NorR"/>
</dbReference>
<evidence type="ECO:0000256" key="4">
    <source>
        <dbReference type="ARBA" id="ARBA00023163"/>
    </source>
</evidence>
<dbReference type="InterPro" id="IPR003593">
    <property type="entry name" value="AAA+_ATPase"/>
</dbReference>
<dbReference type="AlphaFoldDB" id="A0A829YL43"/>
<dbReference type="SUPFAM" id="SSF52540">
    <property type="entry name" value="P-loop containing nucleoside triphosphate hydrolases"/>
    <property type="match status" value="1"/>
</dbReference>
<dbReference type="SUPFAM" id="SSF46689">
    <property type="entry name" value="Homeodomain-like"/>
    <property type="match status" value="1"/>
</dbReference>
<dbReference type="InterPro" id="IPR027417">
    <property type="entry name" value="P-loop_NTPase"/>
</dbReference>
<dbReference type="GO" id="GO:0005524">
    <property type="term" value="F:ATP binding"/>
    <property type="evidence" value="ECO:0007669"/>
    <property type="project" value="UniProtKB-KW"/>
</dbReference>
<proteinExistence type="predicted"/>
<accession>A0A829YL43</accession>
<dbReference type="CDD" id="cd00009">
    <property type="entry name" value="AAA"/>
    <property type="match status" value="1"/>
</dbReference>
<dbReference type="InterPro" id="IPR025944">
    <property type="entry name" value="Sigma_54_int_dom_CS"/>
</dbReference>
<evidence type="ECO:0000259" key="5">
    <source>
        <dbReference type="PROSITE" id="PS50045"/>
    </source>
</evidence>
<dbReference type="Gene3D" id="1.10.10.60">
    <property type="entry name" value="Homeodomain-like"/>
    <property type="match status" value="1"/>
</dbReference>
<dbReference type="InterPro" id="IPR002078">
    <property type="entry name" value="Sigma_54_int"/>
</dbReference>
<dbReference type="Pfam" id="PF00158">
    <property type="entry name" value="Sigma54_activat"/>
    <property type="match status" value="1"/>
</dbReference>
<keyword evidence="3" id="KW-0805">Transcription regulation</keyword>
<dbReference type="Gene3D" id="1.10.8.60">
    <property type="match status" value="1"/>
</dbReference>
<sequence>MTELFHRLQRVAPTGVSVLLTGESGTGKELVAETIHSLSAGREEPFVAVNCGAIPATLVEAELFGYERGSFTGAVRSQAGYFERAGRGTLFLDEAGEMPPEMQVKLLRALESRRFYRVGGERDIPLQARVVAATNQALAENRFRADLLYRLAVFHLHIPPLRRRGEDVYLLAQCFLDRLNEAEGSNKGFSVDSMRYLQEHSWPGNVRELYNTVQRAFILADDEVDLRGASEYGADIAEPGVTADCAVTFRQGMSLSAIERVVIKETLRRCSGNKTRTAAVLGISVKTLYNKLNEYRALD</sequence>
<dbReference type="Proteomes" id="UP000445000">
    <property type="component" value="Unassembled WGS sequence"/>
</dbReference>
<dbReference type="GO" id="GO:0043565">
    <property type="term" value="F:sequence-specific DNA binding"/>
    <property type="evidence" value="ECO:0007669"/>
    <property type="project" value="InterPro"/>
</dbReference>
<evidence type="ECO:0000313" key="7">
    <source>
        <dbReference type="Proteomes" id="UP000445000"/>
    </source>
</evidence>
<dbReference type="SMART" id="SM00382">
    <property type="entry name" value="AAA"/>
    <property type="match status" value="1"/>
</dbReference>
<evidence type="ECO:0000256" key="3">
    <source>
        <dbReference type="ARBA" id="ARBA00023015"/>
    </source>
</evidence>
<dbReference type="PROSITE" id="PS00675">
    <property type="entry name" value="SIGMA54_INTERACT_1"/>
    <property type="match status" value="1"/>
</dbReference>
<reference evidence="7" key="1">
    <citation type="submission" date="2020-01" db="EMBL/GenBank/DDBJ databases">
        <title>'Steroidobacter agaridevorans' sp. nov., agar-degrading bacteria isolated from rhizosphere soils.</title>
        <authorList>
            <person name="Ikenaga M."/>
            <person name="Kataoka M."/>
            <person name="Murouchi A."/>
            <person name="Katsuragi S."/>
            <person name="Sakai M."/>
        </authorList>
    </citation>
    <scope>NUCLEOTIDE SEQUENCE [LARGE SCALE GENOMIC DNA]</scope>
    <source>
        <strain evidence="7">YU21-B</strain>
    </source>
</reference>
<dbReference type="InterPro" id="IPR009057">
    <property type="entry name" value="Homeodomain-like_sf"/>
</dbReference>
<dbReference type="Gene3D" id="3.40.50.300">
    <property type="entry name" value="P-loop containing nucleotide triphosphate hydrolases"/>
    <property type="match status" value="1"/>
</dbReference>
<keyword evidence="4" id="KW-0804">Transcription</keyword>
<dbReference type="PROSITE" id="PS50045">
    <property type="entry name" value="SIGMA54_INTERACT_4"/>
    <property type="match status" value="1"/>
</dbReference>
<dbReference type="InterPro" id="IPR025662">
    <property type="entry name" value="Sigma_54_int_dom_ATP-bd_1"/>
</dbReference>
<evidence type="ECO:0000256" key="1">
    <source>
        <dbReference type="ARBA" id="ARBA00022741"/>
    </source>
</evidence>
<dbReference type="EMBL" id="BLJN01000007">
    <property type="protein sequence ID" value="GFE83919.1"/>
    <property type="molecule type" value="Genomic_DNA"/>
</dbReference>
<keyword evidence="7" id="KW-1185">Reference proteome</keyword>
<dbReference type="Pfam" id="PF25601">
    <property type="entry name" value="AAA_lid_14"/>
    <property type="match status" value="1"/>
</dbReference>
<feature type="domain" description="Sigma-54 factor interaction" evidence="5">
    <location>
        <begin position="1"/>
        <end position="218"/>
    </location>
</feature>
<keyword evidence="1" id="KW-0547">Nucleotide-binding</keyword>
<dbReference type="PRINTS" id="PR01590">
    <property type="entry name" value="HTHFIS"/>
</dbReference>
<gene>
    <name evidence="6" type="ORF">GCM10011487_59190</name>
</gene>
<name>A0A829YL43_9GAMM</name>
<dbReference type="FunFam" id="3.40.50.300:FF:000006">
    <property type="entry name" value="DNA-binding transcriptional regulator NtrC"/>
    <property type="match status" value="1"/>
</dbReference>
<comment type="caution">
    <text evidence="6">The sequence shown here is derived from an EMBL/GenBank/DDBJ whole genome shotgun (WGS) entry which is preliminary data.</text>
</comment>
<dbReference type="PROSITE" id="PS00688">
    <property type="entry name" value="SIGMA54_INTERACT_3"/>
    <property type="match status" value="1"/>
</dbReference>
<dbReference type="PANTHER" id="PTHR32071">
    <property type="entry name" value="TRANSCRIPTIONAL REGULATORY PROTEIN"/>
    <property type="match status" value="1"/>
</dbReference>